<keyword evidence="2" id="KW-0812">Transmembrane</keyword>
<dbReference type="PRINTS" id="PR01217">
    <property type="entry name" value="PRICHEXTENSN"/>
</dbReference>
<evidence type="ECO:0000256" key="1">
    <source>
        <dbReference type="SAM" id="MobiDB-lite"/>
    </source>
</evidence>
<dbReference type="STRING" id="2903.R1B3Z9"/>
<dbReference type="AlphaFoldDB" id="A0A0D3HXR7"/>
<organism evidence="3 4">
    <name type="scientific">Emiliania huxleyi (strain CCMP1516)</name>
    <dbReference type="NCBI Taxonomy" id="280463"/>
    <lineage>
        <taxon>Eukaryota</taxon>
        <taxon>Haptista</taxon>
        <taxon>Haptophyta</taxon>
        <taxon>Prymnesiophyceae</taxon>
        <taxon>Isochrysidales</taxon>
        <taxon>Noelaerhabdaceae</taxon>
        <taxon>Emiliania</taxon>
    </lineage>
</organism>
<dbReference type="EnsemblProtists" id="EOD03802">
    <property type="protein sequence ID" value="EOD03802"/>
    <property type="gene ID" value="EMIHUDRAFT_372689"/>
</dbReference>
<accession>A0A0D3HXR7</accession>
<dbReference type="PANTHER" id="PTHR23330">
    <property type="entry name" value="P300 TRANSCRIPTIONAL COFACTOR JMY-RELATED"/>
    <property type="match status" value="1"/>
</dbReference>
<feature type="region of interest" description="Disordered" evidence="1">
    <location>
        <begin position="146"/>
        <end position="213"/>
    </location>
</feature>
<evidence type="ECO:0008006" key="5">
    <source>
        <dbReference type="Google" id="ProtNLM"/>
    </source>
</evidence>
<evidence type="ECO:0000256" key="2">
    <source>
        <dbReference type="SAM" id="Phobius"/>
    </source>
</evidence>
<keyword evidence="2" id="KW-0472">Membrane</keyword>
<dbReference type="PANTHER" id="PTHR23330:SF9">
    <property type="entry name" value="PROLINE-RICH PROTEIN 11"/>
    <property type="match status" value="1"/>
</dbReference>
<name>A0A0D3HXR7_EMIH1</name>
<reference evidence="3" key="2">
    <citation type="submission" date="2024-10" db="UniProtKB">
        <authorList>
            <consortium name="EnsemblProtists"/>
        </authorList>
    </citation>
    <scope>IDENTIFICATION</scope>
</reference>
<keyword evidence="2" id="KW-1133">Transmembrane helix</keyword>
<dbReference type="PaxDb" id="2903-EOD03802"/>
<dbReference type="HOGENOM" id="CLU_052772_0_0_1"/>
<dbReference type="KEGG" id="ehx:EMIHUDRAFT_372689"/>
<protein>
    <recommendedName>
        <fullName evidence="5">Apple domain-containing protein</fullName>
    </recommendedName>
</protein>
<dbReference type="RefSeq" id="XP_005756231.1">
    <property type="nucleotide sequence ID" value="XM_005756174.1"/>
</dbReference>
<dbReference type="Proteomes" id="UP000013827">
    <property type="component" value="Unassembled WGS sequence"/>
</dbReference>
<feature type="transmembrane region" description="Helical" evidence="2">
    <location>
        <begin position="316"/>
        <end position="335"/>
    </location>
</feature>
<feature type="region of interest" description="Disordered" evidence="1">
    <location>
        <begin position="345"/>
        <end position="374"/>
    </location>
</feature>
<keyword evidence="4" id="KW-1185">Reference proteome</keyword>
<sequence length="425" mass="45326">MASYLERAGACVDRAGGPGKYQSASTSRPLLCRRSCDVDAFCVGYSVYAPLVGGQVECKTYKAQAPEDAIAGATPSSSTTCYEKIYSPPPPPPLPPLPLPCVFPDALCLGQKCGDWIDTSCTSPSLQGLWAGHTCPHCRGCCSVQPPPSPPAAPPPPPPKPPPLPPLSPPPPTPPPPPPPTPPPSPPAAPPSPTLPTPPTPPPTPPPPLAPPPPFYADFVAKLDGTVRTGYETVAPVVKELGGELDALLPDRWAQKAAEHGSAVREWSLRPLGDSLKLNLDDRNRTSTPSALPPLLRDLAKAKLGQAILASSPLKLALGVAVWLFLALCFCRCCCRRRKPPHKRLVEPDEEEARGGKPTPRRSKRPSDALHQPQELAEQLAELKLRMKEVGELERRLAVSKATRPEVASLVQVAQAARSERERLD</sequence>
<evidence type="ECO:0000313" key="4">
    <source>
        <dbReference type="Proteomes" id="UP000013827"/>
    </source>
</evidence>
<proteinExistence type="predicted"/>
<evidence type="ECO:0000313" key="3">
    <source>
        <dbReference type="EnsemblProtists" id="EOD03802"/>
    </source>
</evidence>
<dbReference type="GeneID" id="17249953"/>
<dbReference type="GO" id="GO:0005737">
    <property type="term" value="C:cytoplasm"/>
    <property type="evidence" value="ECO:0007669"/>
    <property type="project" value="TreeGrafter"/>
</dbReference>
<reference evidence="4" key="1">
    <citation type="journal article" date="2013" name="Nature">
        <title>Pan genome of the phytoplankton Emiliania underpins its global distribution.</title>
        <authorList>
            <person name="Read B.A."/>
            <person name="Kegel J."/>
            <person name="Klute M.J."/>
            <person name="Kuo A."/>
            <person name="Lefebvre S.C."/>
            <person name="Maumus F."/>
            <person name="Mayer C."/>
            <person name="Miller J."/>
            <person name="Monier A."/>
            <person name="Salamov A."/>
            <person name="Young J."/>
            <person name="Aguilar M."/>
            <person name="Claverie J.M."/>
            <person name="Frickenhaus S."/>
            <person name="Gonzalez K."/>
            <person name="Herman E.K."/>
            <person name="Lin Y.C."/>
            <person name="Napier J."/>
            <person name="Ogata H."/>
            <person name="Sarno A.F."/>
            <person name="Shmutz J."/>
            <person name="Schroeder D."/>
            <person name="de Vargas C."/>
            <person name="Verret F."/>
            <person name="von Dassow P."/>
            <person name="Valentin K."/>
            <person name="Van de Peer Y."/>
            <person name="Wheeler G."/>
            <person name="Dacks J.B."/>
            <person name="Delwiche C.F."/>
            <person name="Dyhrman S.T."/>
            <person name="Glockner G."/>
            <person name="John U."/>
            <person name="Richards T."/>
            <person name="Worden A.Z."/>
            <person name="Zhang X."/>
            <person name="Grigoriev I.V."/>
            <person name="Allen A.E."/>
            <person name="Bidle K."/>
            <person name="Borodovsky M."/>
            <person name="Bowler C."/>
            <person name="Brownlee C."/>
            <person name="Cock J.M."/>
            <person name="Elias M."/>
            <person name="Gladyshev V.N."/>
            <person name="Groth M."/>
            <person name="Guda C."/>
            <person name="Hadaegh A."/>
            <person name="Iglesias-Rodriguez M.D."/>
            <person name="Jenkins J."/>
            <person name="Jones B.M."/>
            <person name="Lawson T."/>
            <person name="Leese F."/>
            <person name="Lindquist E."/>
            <person name="Lobanov A."/>
            <person name="Lomsadze A."/>
            <person name="Malik S.B."/>
            <person name="Marsh M.E."/>
            <person name="Mackinder L."/>
            <person name="Mock T."/>
            <person name="Mueller-Roeber B."/>
            <person name="Pagarete A."/>
            <person name="Parker M."/>
            <person name="Probert I."/>
            <person name="Quesneville H."/>
            <person name="Raines C."/>
            <person name="Rensing S.A."/>
            <person name="Riano-Pachon D.M."/>
            <person name="Richier S."/>
            <person name="Rokitta S."/>
            <person name="Shiraiwa Y."/>
            <person name="Soanes D.M."/>
            <person name="van der Giezen M."/>
            <person name="Wahlund T.M."/>
            <person name="Williams B."/>
            <person name="Wilson W."/>
            <person name="Wolfe G."/>
            <person name="Wurch L.L."/>
        </authorList>
    </citation>
    <scope>NUCLEOTIDE SEQUENCE</scope>
</reference>